<comment type="caution">
    <text evidence="2">The sequence shown here is derived from an EMBL/GenBank/DDBJ whole genome shotgun (WGS) entry which is preliminary data.</text>
</comment>
<name>A0A3L6PNJ5_PANMI</name>
<feature type="region of interest" description="Disordered" evidence="1">
    <location>
        <begin position="1"/>
        <end position="38"/>
    </location>
</feature>
<gene>
    <name evidence="2" type="ORF">C2845_PM14G08410</name>
</gene>
<evidence type="ECO:0000313" key="3">
    <source>
        <dbReference type="Proteomes" id="UP000275267"/>
    </source>
</evidence>
<evidence type="ECO:0000256" key="1">
    <source>
        <dbReference type="SAM" id="MobiDB-lite"/>
    </source>
</evidence>
<reference evidence="3" key="1">
    <citation type="journal article" date="2019" name="Nat. Commun.">
        <title>The genome of broomcorn millet.</title>
        <authorList>
            <person name="Zou C."/>
            <person name="Miki D."/>
            <person name="Li D."/>
            <person name="Tang Q."/>
            <person name="Xiao L."/>
            <person name="Rajput S."/>
            <person name="Deng P."/>
            <person name="Jia W."/>
            <person name="Huang R."/>
            <person name="Zhang M."/>
            <person name="Sun Y."/>
            <person name="Hu J."/>
            <person name="Fu X."/>
            <person name="Schnable P.S."/>
            <person name="Li F."/>
            <person name="Zhang H."/>
            <person name="Feng B."/>
            <person name="Zhu X."/>
            <person name="Liu R."/>
            <person name="Schnable J.C."/>
            <person name="Zhu J.-K."/>
            <person name="Zhang H."/>
        </authorList>
    </citation>
    <scope>NUCLEOTIDE SEQUENCE [LARGE SCALE GENOMIC DNA]</scope>
</reference>
<dbReference type="AlphaFoldDB" id="A0A3L6PNJ5"/>
<evidence type="ECO:0000313" key="2">
    <source>
        <dbReference type="EMBL" id="RLM60337.1"/>
    </source>
</evidence>
<keyword evidence="3" id="KW-1185">Reference proteome</keyword>
<accession>A0A3L6PNJ5</accession>
<dbReference type="EMBL" id="PQIB02000016">
    <property type="protein sequence ID" value="RLM60337.1"/>
    <property type="molecule type" value="Genomic_DNA"/>
</dbReference>
<proteinExistence type="predicted"/>
<sequence length="66" mass="7158">MRSRLGGAAAWSLAAQREGSAGGRRHTGGPTEQWRWGASAGRHAVRSSTAEPRSTFIFYLLVIIFV</sequence>
<protein>
    <submittedName>
        <fullName evidence="2">Uncharacterized protein</fullName>
    </submittedName>
</protein>
<dbReference type="Proteomes" id="UP000275267">
    <property type="component" value="Unassembled WGS sequence"/>
</dbReference>
<organism evidence="2 3">
    <name type="scientific">Panicum miliaceum</name>
    <name type="common">Proso millet</name>
    <name type="synonym">Broomcorn millet</name>
    <dbReference type="NCBI Taxonomy" id="4540"/>
    <lineage>
        <taxon>Eukaryota</taxon>
        <taxon>Viridiplantae</taxon>
        <taxon>Streptophyta</taxon>
        <taxon>Embryophyta</taxon>
        <taxon>Tracheophyta</taxon>
        <taxon>Spermatophyta</taxon>
        <taxon>Magnoliopsida</taxon>
        <taxon>Liliopsida</taxon>
        <taxon>Poales</taxon>
        <taxon>Poaceae</taxon>
        <taxon>PACMAD clade</taxon>
        <taxon>Panicoideae</taxon>
        <taxon>Panicodae</taxon>
        <taxon>Paniceae</taxon>
        <taxon>Panicinae</taxon>
        <taxon>Panicum</taxon>
        <taxon>Panicum sect. Panicum</taxon>
    </lineage>
</organism>